<comment type="similarity">
    <text evidence="1">Belongs to the universal stress protein A family.</text>
</comment>
<evidence type="ECO:0000313" key="5">
    <source>
        <dbReference type="Proteomes" id="UP000609879"/>
    </source>
</evidence>
<feature type="domain" description="UspA" evidence="3">
    <location>
        <begin position="9"/>
        <end position="133"/>
    </location>
</feature>
<evidence type="ECO:0000313" key="4">
    <source>
        <dbReference type="EMBL" id="GID73090.1"/>
    </source>
</evidence>
<evidence type="ECO:0000256" key="2">
    <source>
        <dbReference type="SAM" id="MobiDB-lite"/>
    </source>
</evidence>
<evidence type="ECO:0000256" key="1">
    <source>
        <dbReference type="ARBA" id="ARBA00008791"/>
    </source>
</evidence>
<dbReference type="Gene3D" id="3.40.50.620">
    <property type="entry name" value="HUPs"/>
    <property type="match status" value="2"/>
</dbReference>
<name>A0ABQ3XZC9_9ACTN</name>
<dbReference type="PANTHER" id="PTHR46268">
    <property type="entry name" value="STRESS RESPONSE PROTEIN NHAX"/>
    <property type="match status" value="1"/>
</dbReference>
<keyword evidence="5" id="KW-1185">Reference proteome</keyword>
<dbReference type="Pfam" id="PF00582">
    <property type="entry name" value="Usp"/>
    <property type="match status" value="2"/>
</dbReference>
<feature type="region of interest" description="Disordered" evidence="2">
    <location>
        <begin position="257"/>
        <end position="280"/>
    </location>
</feature>
<reference evidence="4 5" key="1">
    <citation type="submission" date="2021-01" db="EMBL/GenBank/DDBJ databases">
        <title>Whole genome shotgun sequence of Actinoplanes deccanensis NBRC 13994.</title>
        <authorList>
            <person name="Komaki H."/>
            <person name="Tamura T."/>
        </authorList>
    </citation>
    <scope>NUCLEOTIDE SEQUENCE [LARGE SCALE GENOMIC DNA]</scope>
    <source>
        <strain evidence="4 5">NBRC 13994</strain>
    </source>
</reference>
<dbReference type="InterPro" id="IPR014729">
    <property type="entry name" value="Rossmann-like_a/b/a_fold"/>
</dbReference>
<sequence length="280" mass="28689">MSISSKPPVAAGVSGSPASYQAVKVAAREASALGCALRLAHAVSYRPGVVDPPHLARAMLRQAAAIAERIAPGLPVTTQLLEGDPVHGLLRLSRRSALIVVGDGNLNDRVCLPTGATAVQLAARSFSDVLVTRAAPAPYGPVVVGVNGSAVSDAALGTAFGEAAHRSLGLVVVHVGTARERVHELEDLVAEWAAGRGVEAELRSLTGDPATVLCRESRHASLVVVGARGDQPYHGLLGSVAQTLLHHGRPPIVLVRGAGSWSRPRHGGEVTAGLSATGPR</sequence>
<accession>A0ABQ3XZC9</accession>
<dbReference type="PANTHER" id="PTHR46268:SF6">
    <property type="entry name" value="UNIVERSAL STRESS PROTEIN UP12"/>
    <property type="match status" value="1"/>
</dbReference>
<dbReference type="Proteomes" id="UP000609879">
    <property type="component" value="Unassembled WGS sequence"/>
</dbReference>
<gene>
    <name evidence="4" type="ORF">Ade02nite_17310</name>
</gene>
<organism evidence="4 5">
    <name type="scientific">Paractinoplanes deccanensis</name>
    <dbReference type="NCBI Taxonomy" id="113561"/>
    <lineage>
        <taxon>Bacteria</taxon>
        <taxon>Bacillati</taxon>
        <taxon>Actinomycetota</taxon>
        <taxon>Actinomycetes</taxon>
        <taxon>Micromonosporales</taxon>
        <taxon>Micromonosporaceae</taxon>
        <taxon>Paractinoplanes</taxon>
    </lineage>
</organism>
<dbReference type="SUPFAM" id="SSF52402">
    <property type="entry name" value="Adenine nucleotide alpha hydrolases-like"/>
    <property type="match status" value="2"/>
</dbReference>
<dbReference type="InterPro" id="IPR006015">
    <property type="entry name" value="Universal_stress_UspA"/>
</dbReference>
<feature type="domain" description="UspA" evidence="3">
    <location>
        <begin position="182"/>
        <end position="256"/>
    </location>
</feature>
<dbReference type="RefSeq" id="WP_203761019.1">
    <property type="nucleotide sequence ID" value="NZ_BAAABO010000029.1"/>
</dbReference>
<comment type="caution">
    <text evidence="4">The sequence shown here is derived from an EMBL/GenBank/DDBJ whole genome shotgun (WGS) entry which is preliminary data.</text>
</comment>
<proteinExistence type="inferred from homology"/>
<evidence type="ECO:0000259" key="3">
    <source>
        <dbReference type="Pfam" id="PF00582"/>
    </source>
</evidence>
<protein>
    <submittedName>
        <fullName evidence="4">Universal stress protein</fullName>
    </submittedName>
</protein>
<dbReference type="PRINTS" id="PR01438">
    <property type="entry name" value="UNVRSLSTRESS"/>
</dbReference>
<dbReference type="InterPro" id="IPR006016">
    <property type="entry name" value="UspA"/>
</dbReference>
<dbReference type="EMBL" id="BOMI01000028">
    <property type="protein sequence ID" value="GID73090.1"/>
    <property type="molecule type" value="Genomic_DNA"/>
</dbReference>